<comment type="caution">
    <text evidence="2">The sequence shown here is derived from an EMBL/GenBank/DDBJ whole genome shotgun (WGS) entry which is preliminary data.</text>
</comment>
<accession>A0A8H4AKL6</accession>
<organism evidence="2 3">
    <name type="scientific">Gigaspora margarita</name>
    <dbReference type="NCBI Taxonomy" id="4874"/>
    <lineage>
        <taxon>Eukaryota</taxon>
        <taxon>Fungi</taxon>
        <taxon>Fungi incertae sedis</taxon>
        <taxon>Mucoromycota</taxon>
        <taxon>Glomeromycotina</taxon>
        <taxon>Glomeromycetes</taxon>
        <taxon>Diversisporales</taxon>
        <taxon>Gigasporaceae</taxon>
        <taxon>Gigaspora</taxon>
    </lineage>
</organism>
<gene>
    <name evidence="2" type="ORF">F8M41_019022</name>
</gene>
<protein>
    <recommendedName>
        <fullName evidence="4">MULE transposase domain-containing protein</fullName>
    </recommendedName>
</protein>
<dbReference type="AlphaFoldDB" id="A0A8H4AKL6"/>
<evidence type="ECO:0000313" key="2">
    <source>
        <dbReference type="EMBL" id="KAF0507180.1"/>
    </source>
</evidence>
<dbReference type="OrthoDB" id="2430203at2759"/>
<name>A0A8H4AKL6_GIGMA</name>
<proteinExistence type="predicted"/>
<dbReference type="EMBL" id="WTPW01000481">
    <property type="protein sequence ID" value="KAF0507180.1"/>
    <property type="molecule type" value="Genomic_DNA"/>
</dbReference>
<feature type="transmembrane region" description="Helical" evidence="1">
    <location>
        <begin position="143"/>
        <end position="167"/>
    </location>
</feature>
<dbReference type="Proteomes" id="UP000439903">
    <property type="component" value="Unassembled WGS sequence"/>
</dbReference>
<evidence type="ECO:0000256" key="1">
    <source>
        <dbReference type="SAM" id="Phobius"/>
    </source>
</evidence>
<keyword evidence="1" id="KW-0472">Membrane</keyword>
<sequence length="271" mass="32045">MSLPLSNNMIFDIEEEDMDISDGSDNEFDNMLDHILDATDSVNQLQDGLVTKENIYAIMYDTMKACIYLDNDEIKSLDKWKAKIIGISRCCLFECDNQEQNLNSVDIGFIFIFQTKKQIELIQYSRVLCLDDIHRMNQYSCHLFTLFICHPTAGSGFLIAFLITAVWRDLWYLMKTEGWDDAKANKQITEVLNRWQNFEVKAVNNFADYFKYWWRPKYDKWMVCLRGISKDIIDMNNLIEAFYSKLKYVYMREKSEQQLDSEVYLLAEIVL</sequence>
<keyword evidence="3" id="KW-1185">Reference proteome</keyword>
<evidence type="ECO:0008006" key="4">
    <source>
        <dbReference type="Google" id="ProtNLM"/>
    </source>
</evidence>
<reference evidence="2 3" key="1">
    <citation type="journal article" date="2019" name="Environ. Microbiol.">
        <title>At the nexus of three kingdoms: the genome of the mycorrhizal fungus Gigaspora margarita provides insights into plant, endobacterial and fungal interactions.</title>
        <authorList>
            <person name="Venice F."/>
            <person name="Ghignone S."/>
            <person name="Salvioli di Fossalunga A."/>
            <person name="Amselem J."/>
            <person name="Novero M."/>
            <person name="Xianan X."/>
            <person name="Sedzielewska Toro K."/>
            <person name="Morin E."/>
            <person name="Lipzen A."/>
            <person name="Grigoriev I.V."/>
            <person name="Henrissat B."/>
            <person name="Martin F.M."/>
            <person name="Bonfante P."/>
        </authorList>
    </citation>
    <scope>NUCLEOTIDE SEQUENCE [LARGE SCALE GENOMIC DNA]</scope>
    <source>
        <strain evidence="2 3">BEG34</strain>
    </source>
</reference>
<keyword evidence="1" id="KW-1133">Transmembrane helix</keyword>
<evidence type="ECO:0000313" key="3">
    <source>
        <dbReference type="Proteomes" id="UP000439903"/>
    </source>
</evidence>
<keyword evidence="1" id="KW-0812">Transmembrane</keyword>